<feature type="domain" description="HTH tetR-type" evidence="4">
    <location>
        <begin position="34"/>
        <end position="94"/>
    </location>
</feature>
<dbReference type="InterPro" id="IPR001647">
    <property type="entry name" value="HTH_TetR"/>
</dbReference>
<dbReference type="InterPro" id="IPR036271">
    <property type="entry name" value="Tet_transcr_reg_TetR-rel_C_sf"/>
</dbReference>
<name>A0ABV7YJF1_9ACTN</name>
<dbReference type="Pfam" id="PF14246">
    <property type="entry name" value="TetR_C_7"/>
    <property type="match status" value="1"/>
</dbReference>
<dbReference type="InterPro" id="IPR039536">
    <property type="entry name" value="TetR_C_Proteobacteria"/>
</dbReference>
<evidence type="ECO:0000256" key="3">
    <source>
        <dbReference type="SAM" id="MobiDB-lite"/>
    </source>
</evidence>
<evidence type="ECO:0000256" key="2">
    <source>
        <dbReference type="PROSITE-ProRule" id="PRU00335"/>
    </source>
</evidence>
<evidence type="ECO:0000313" key="6">
    <source>
        <dbReference type="Proteomes" id="UP001595699"/>
    </source>
</evidence>
<evidence type="ECO:0000259" key="4">
    <source>
        <dbReference type="PROSITE" id="PS50977"/>
    </source>
</evidence>
<keyword evidence="6" id="KW-1185">Reference proteome</keyword>
<evidence type="ECO:0000256" key="1">
    <source>
        <dbReference type="ARBA" id="ARBA00023125"/>
    </source>
</evidence>
<dbReference type="EMBL" id="JBHRZH010000036">
    <property type="protein sequence ID" value="MFC3764884.1"/>
    <property type="molecule type" value="Genomic_DNA"/>
</dbReference>
<organism evidence="5 6">
    <name type="scientific">Tenggerimyces flavus</name>
    <dbReference type="NCBI Taxonomy" id="1708749"/>
    <lineage>
        <taxon>Bacteria</taxon>
        <taxon>Bacillati</taxon>
        <taxon>Actinomycetota</taxon>
        <taxon>Actinomycetes</taxon>
        <taxon>Propionibacteriales</taxon>
        <taxon>Nocardioidaceae</taxon>
        <taxon>Tenggerimyces</taxon>
    </lineage>
</organism>
<dbReference type="SUPFAM" id="SSF48498">
    <property type="entry name" value="Tetracyclin repressor-like, C-terminal domain"/>
    <property type="match status" value="1"/>
</dbReference>
<feature type="DNA-binding region" description="H-T-H motif" evidence="2">
    <location>
        <begin position="57"/>
        <end position="76"/>
    </location>
</feature>
<dbReference type="InterPro" id="IPR050109">
    <property type="entry name" value="HTH-type_TetR-like_transc_reg"/>
</dbReference>
<accession>A0ABV7YJF1</accession>
<keyword evidence="1 2" id="KW-0238">DNA-binding</keyword>
<dbReference type="PRINTS" id="PR00455">
    <property type="entry name" value="HTHTETR"/>
</dbReference>
<dbReference type="SUPFAM" id="SSF46689">
    <property type="entry name" value="Homeodomain-like"/>
    <property type="match status" value="1"/>
</dbReference>
<dbReference type="Proteomes" id="UP001595699">
    <property type="component" value="Unassembled WGS sequence"/>
</dbReference>
<evidence type="ECO:0000313" key="5">
    <source>
        <dbReference type="EMBL" id="MFC3764884.1"/>
    </source>
</evidence>
<feature type="region of interest" description="Disordered" evidence="3">
    <location>
        <begin position="1"/>
        <end position="32"/>
    </location>
</feature>
<dbReference type="InterPro" id="IPR009057">
    <property type="entry name" value="Homeodomain-like_sf"/>
</dbReference>
<feature type="compositionally biased region" description="Basic and acidic residues" evidence="3">
    <location>
        <begin position="19"/>
        <end position="32"/>
    </location>
</feature>
<dbReference type="Pfam" id="PF00440">
    <property type="entry name" value="TetR_N"/>
    <property type="match status" value="1"/>
</dbReference>
<dbReference type="Gene3D" id="1.10.357.10">
    <property type="entry name" value="Tetracycline Repressor, domain 2"/>
    <property type="match status" value="1"/>
</dbReference>
<dbReference type="PANTHER" id="PTHR30055:SF146">
    <property type="entry name" value="HTH-TYPE TRANSCRIPTIONAL DUAL REGULATOR CECR"/>
    <property type="match status" value="1"/>
</dbReference>
<dbReference type="RefSeq" id="WP_205119433.1">
    <property type="nucleotide sequence ID" value="NZ_JAFBCM010000001.1"/>
</dbReference>
<protein>
    <submittedName>
        <fullName evidence="5">TetR/AcrR family transcriptional regulator</fullName>
    </submittedName>
</protein>
<dbReference type="PANTHER" id="PTHR30055">
    <property type="entry name" value="HTH-TYPE TRANSCRIPTIONAL REGULATOR RUTR"/>
    <property type="match status" value="1"/>
</dbReference>
<comment type="caution">
    <text evidence="5">The sequence shown here is derived from an EMBL/GenBank/DDBJ whole genome shotgun (WGS) entry which is preliminary data.</text>
</comment>
<reference evidence="6" key="1">
    <citation type="journal article" date="2019" name="Int. J. Syst. Evol. Microbiol.">
        <title>The Global Catalogue of Microorganisms (GCM) 10K type strain sequencing project: providing services to taxonomists for standard genome sequencing and annotation.</title>
        <authorList>
            <consortium name="The Broad Institute Genomics Platform"/>
            <consortium name="The Broad Institute Genome Sequencing Center for Infectious Disease"/>
            <person name="Wu L."/>
            <person name="Ma J."/>
        </authorList>
    </citation>
    <scope>NUCLEOTIDE SEQUENCE [LARGE SCALE GENOMIC DNA]</scope>
    <source>
        <strain evidence="6">CGMCC 4.7241</strain>
    </source>
</reference>
<gene>
    <name evidence="5" type="ORF">ACFOUW_28880</name>
</gene>
<proteinExistence type="predicted"/>
<dbReference type="PROSITE" id="PS50977">
    <property type="entry name" value="HTH_TETR_2"/>
    <property type="match status" value="1"/>
</dbReference>
<sequence length="241" mass="25685">MASDDEVLLVRVGPPPQRGESRTRRDSANDPRRIRTRAAIVEAATSLFLEKGYRGTSLDDIAALAAVSKRTVYNNFADKDRLFTEIIGGVAASAEALAQSLTTTIAGAADLPAVLREAARGHIRAVLRPQILQLRRLLISEANRFPDLARDCYLGVPGRVMTAIADAFTSLASRGLLRIADPARAAEHYSFLLLGAALDRAMLGLDPVSGASEAEREGELDRIADDAVATFLAAYGAQASA</sequence>